<dbReference type="InterPro" id="IPR036388">
    <property type="entry name" value="WH-like_DNA-bd_sf"/>
</dbReference>
<evidence type="ECO:0000256" key="3">
    <source>
        <dbReference type="ARBA" id="ARBA00023015"/>
    </source>
</evidence>
<evidence type="ECO:0000313" key="9">
    <source>
        <dbReference type="Proteomes" id="UP000005707"/>
    </source>
</evidence>
<keyword evidence="9" id="KW-1185">Reference proteome</keyword>
<dbReference type="OrthoDB" id="9784760at2"/>
<feature type="DNA-binding region" description="H-T-H motif" evidence="6">
    <location>
        <begin position="22"/>
        <end position="61"/>
    </location>
</feature>
<keyword evidence="4 6" id="KW-0238">DNA-binding</keyword>
<dbReference type="NCBIfam" id="NF003994">
    <property type="entry name" value="PRK05472.2-3"/>
    <property type="match status" value="1"/>
</dbReference>
<dbReference type="InterPro" id="IPR036291">
    <property type="entry name" value="NAD(P)-bd_dom_sf"/>
</dbReference>
<dbReference type="Proteomes" id="UP000005707">
    <property type="component" value="Unassembled WGS sequence"/>
</dbReference>
<feature type="domain" description="CoA-binding" evidence="7">
    <location>
        <begin position="85"/>
        <end position="186"/>
    </location>
</feature>
<dbReference type="PANTHER" id="PTHR35786:SF1">
    <property type="entry name" value="REDOX-SENSING TRANSCRIPTIONAL REPRESSOR REX 1"/>
    <property type="match status" value="1"/>
</dbReference>
<comment type="subunit">
    <text evidence="6">Homodimer.</text>
</comment>
<gene>
    <name evidence="6" type="primary">rex</name>
    <name evidence="8" type="ORF">HLPCO_001022</name>
</gene>
<dbReference type="InterPro" id="IPR036390">
    <property type="entry name" value="WH_DNA-bd_sf"/>
</dbReference>
<comment type="caution">
    <text evidence="8">The sequence shown here is derived from an EMBL/GenBank/DDBJ whole genome shotgun (WGS) entry which is preliminary data.</text>
</comment>
<dbReference type="SUPFAM" id="SSF51735">
    <property type="entry name" value="NAD(P)-binding Rossmann-fold domains"/>
    <property type="match status" value="1"/>
</dbReference>
<dbReference type="RefSeq" id="WP_008825908.1">
    <property type="nucleotide sequence ID" value="NZ_AFNU02000003.1"/>
</dbReference>
<evidence type="ECO:0000256" key="5">
    <source>
        <dbReference type="ARBA" id="ARBA00023163"/>
    </source>
</evidence>
<dbReference type="GO" id="GO:0045892">
    <property type="term" value="P:negative regulation of DNA-templated transcription"/>
    <property type="evidence" value="ECO:0007669"/>
    <property type="project" value="InterPro"/>
</dbReference>
<organism evidence="8 9">
    <name type="scientific">Haloplasma contractile SSD-17B</name>
    <dbReference type="NCBI Taxonomy" id="1033810"/>
    <lineage>
        <taxon>Bacteria</taxon>
        <taxon>Bacillati</taxon>
        <taxon>Mycoplasmatota</taxon>
        <taxon>Mollicutes</taxon>
        <taxon>Haloplasmatales</taxon>
        <taxon>Haloplasmataceae</taxon>
        <taxon>Haloplasma</taxon>
    </lineage>
</organism>
<dbReference type="EMBL" id="AFNU02000003">
    <property type="protein sequence ID" value="ERJ12682.1"/>
    <property type="molecule type" value="Genomic_DNA"/>
</dbReference>
<dbReference type="SMART" id="SM00881">
    <property type="entry name" value="CoA_binding"/>
    <property type="match status" value="1"/>
</dbReference>
<evidence type="ECO:0000259" key="7">
    <source>
        <dbReference type="SMART" id="SM00881"/>
    </source>
</evidence>
<evidence type="ECO:0000256" key="1">
    <source>
        <dbReference type="ARBA" id="ARBA00022490"/>
    </source>
</evidence>
<proteinExistence type="inferred from homology"/>
<dbReference type="Pfam" id="PF02629">
    <property type="entry name" value="CoA_binding"/>
    <property type="match status" value="1"/>
</dbReference>
<dbReference type="GO" id="GO:0005737">
    <property type="term" value="C:cytoplasm"/>
    <property type="evidence" value="ECO:0007669"/>
    <property type="project" value="UniProtKB-SubCell"/>
</dbReference>
<evidence type="ECO:0000256" key="2">
    <source>
        <dbReference type="ARBA" id="ARBA00022491"/>
    </source>
</evidence>
<dbReference type="PANTHER" id="PTHR35786">
    <property type="entry name" value="REDOX-SENSING TRANSCRIPTIONAL REPRESSOR REX"/>
    <property type="match status" value="1"/>
</dbReference>
<dbReference type="GO" id="GO:0003677">
    <property type="term" value="F:DNA binding"/>
    <property type="evidence" value="ECO:0007669"/>
    <property type="project" value="UniProtKB-UniRule"/>
</dbReference>
<protein>
    <recommendedName>
        <fullName evidence="6">Redox-sensing transcriptional repressor Rex</fullName>
    </recommendedName>
</protein>
<dbReference type="STRING" id="1033810.HLPCO_001022"/>
<keyword evidence="1 6" id="KW-0963">Cytoplasm</keyword>
<evidence type="ECO:0000256" key="6">
    <source>
        <dbReference type="HAMAP-Rule" id="MF_01131"/>
    </source>
</evidence>
<dbReference type="GO" id="GO:0003700">
    <property type="term" value="F:DNA-binding transcription factor activity"/>
    <property type="evidence" value="ECO:0007669"/>
    <property type="project" value="UniProtKB-UniRule"/>
</dbReference>
<keyword evidence="2 6" id="KW-0678">Repressor</keyword>
<dbReference type="eggNOG" id="COG2344">
    <property type="taxonomic scope" value="Bacteria"/>
</dbReference>
<sequence length="221" mass="25167">MSERKSKKVKGIPIAVIGRLPIYYQYLTQLCERNIERISSKELSNKLHFTDSQIRQDLNSFGSFGTRGFGYHVKDLKKTIEEILGINSKTSMVLVGAGNIGKAIAYYERYEKRGFYIKAIFDQKDELIHTTINGITVLDIESLPYFLKEHKIDIGILAIPPEDAPKVAQILSDGGVKGIWNFSLSHLYLENETIVEHVNITESLLALSYRIKEQSEKQNKE</sequence>
<dbReference type="SUPFAM" id="SSF46785">
    <property type="entry name" value="Winged helix' DNA-binding domain"/>
    <property type="match status" value="1"/>
</dbReference>
<dbReference type="NCBIfam" id="NF003995">
    <property type="entry name" value="PRK05472.2-4"/>
    <property type="match status" value="1"/>
</dbReference>
<keyword evidence="3 6" id="KW-0805">Transcription regulation</keyword>
<evidence type="ECO:0000256" key="4">
    <source>
        <dbReference type="ARBA" id="ARBA00023125"/>
    </source>
</evidence>
<dbReference type="NCBIfam" id="NF003996">
    <property type="entry name" value="PRK05472.2-5"/>
    <property type="match status" value="1"/>
</dbReference>
<dbReference type="Gene3D" id="1.10.10.10">
    <property type="entry name" value="Winged helix-like DNA-binding domain superfamily/Winged helix DNA-binding domain"/>
    <property type="match status" value="1"/>
</dbReference>
<dbReference type="InterPro" id="IPR003781">
    <property type="entry name" value="CoA-bd"/>
</dbReference>
<reference evidence="8 9" key="2">
    <citation type="journal article" date="2013" name="PLoS ONE">
        <title>INDIGO - INtegrated Data Warehouse of MIcrobial GenOmes with Examples from the Red Sea Extremophiles.</title>
        <authorList>
            <person name="Alam I."/>
            <person name="Antunes A."/>
            <person name="Kamau A.A."/>
            <person name="Ba Alawi W."/>
            <person name="Kalkatawi M."/>
            <person name="Stingl U."/>
            <person name="Bajic V.B."/>
        </authorList>
    </citation>
    <scope>NUCLEOTIDE SEQUENCE [LARGE SCALE GENOMIC DNA]</scope>
    <source>
        <strain evidence="8 9">SSD-17B</strain>
    </source>
</reference>
<name>F7PVZ4_9MOLU</name>
<dbReference type="InterPro" id="IPR022876">
    <property type="entry name" value="Tscrpt_rep_Rex"/>
</dbReference>
<dbReference type="GO" id="GO:0051775">
    <property type="term" value="P:response to redox state"/>
    <property type="evidence" value="ECO:0007669"/>
    <property type="project" value="InterPro"/>
</dbReference>
<dbReference type="HAMAP" id="MF_01131">
    <property type="entry name" value="Rex"/>
    <property type="match status" value="1"/>
</dbReference>
<feature type="binding site" evidence="6">
    <location>
        <begin position="96"/>
        <end position="101"/>
    </location>
    <ligand>
        <name>NAD(+)</name>
        <dbReference type="ChEBI" id="CHEBI:57540"/>
    </ligand>
</feature>
<dbReference type="InterPro" id="IPR009718">
    <property type="entry name" value="Rex_DNA-bd_C_dom"/>
</dbReference>
<dbReference type="Pfam" id="PF06971">
    <property type="entry name" value="Put_DNA-bind_N"/>
    <property type="match status" value="1"/>
</dbReference>
<dbReference type="InParanoid" id="F7PVZ4"/>
<dbReference type="Gene3D" id="3.40.50.720">
    <property type="entry name" value="NAD(P)-binding Rossmann-like Domain"/>
    <property type="match status" value="1"/>
</dbReference>
<dbReference type="NCBIfam" id="NF003990">
    <property type="entry name" value="PRK05472.1-4"/>
    <property type="match status" value="1"/>
</dbReference>
<dbReference type="AlphaFoldDB" id="F7PVZ4"/>
<comment type="subcellular location">
    <subcellularLocation>
        <location evidence="6">Cytoplasm</location>
    </subcellularLocation>
</comment>
<keyword evidence="5 6" id="KW-0804">Transcription</keyword>
<comment type="similarity">
    <text evidence="6">Belongs to the transcriptional regulatory Rex family.</text>
</comment>
<evidence type="ECO:0000313" key="8">
    <source>
        <dbReference type="EMBL" id="ERJ12682.1"/>
    </source>
</evidence>
<comment type="function">
    <text evidence="6">Modulates transcription in response to changes in cellular NADH/NAD(+) redox state.</text>
</comment>
<reference evidence="8 9" key="1">
    <citation type="journal article" date="2011" name="J. Bacteriol.">
        <title>Genome sequence of Haloplasma contractile, an unusual contractile bacterium from a deep-sea anoxic brine lake.</title>
        <authorList>
            <person name="Antunes A."/>
            <person name="Alam I."/>
            <person name="El Dorry H."/>
            <person name="Siam R."/>
            <person name="Robertson A."/>
            <person name="Bajic V.B."/>
            <person name="Stingl U."/>
        </authorList>
    </citation>
    <scope>NUCLEOTIDE SEQUENCE [LARGE SCALE GENOMIC DNA]</scope>
    <source>
        <strain evidence="8 9">SSD-17B</strain>
    </source>
</reference>
<accession>F7PVZ4</accession>
<keyword evidence="6" id="KW-0520">NAD</keyword>